<dbReference type="Proteomes" id="UP000646738">
    <property type="component" value="Unassembled WGS sequence"/>
</dbReference>
<sequence length="275" mass="29212">MNAQRLLSERAVAYVCADPSTVTAAPLRLDQLVADATRQGHTVHTRVCDPDPVTAPLHERRGWATVVGTVEAGLADAVIVRSMSDLAVEQCDRIPILGWLETAGARLVTLGTSFPDASWAALRDGTPCDGQVLAASSRVVQQVQDYAAVRSSVRLGRGLVEKCLAMWGWAADTSVVDDVCLLTDELLANAILHGCRNPADTITMRVECDADRVQVSVSDPSSSMPRPCSPAVDSESGRGLRLIAEVAEQWGVTPHADAGKSVWFAVSLPGRTSSS</sequence>
<accession>A0ABQ3RA72</accession>
<reference evidence="4" key="1">
    <citation type="submission" date="2023-07" db="EMBL/GenBank/DDBJ databases">
        <title>Whole genome shotgun sequence of Streptomyces achromogenes subsp. rubradiris NBRC 14000.</title>
        <authorList>
            <person name="Komaki H."/>
            <person name="Tamura T."/>
        </authorList>
    </citation>
    <scope>NUCLEOTIDE SEQUENCE [LARGE SCALE GENOMIC DNA]</scope>
    <source>
        <strain evidence="4">NBRC 14000</strain>
    </source>
</reference>
<protein>
    <recommendedName>
        <fullName evidence="2">Histidine kinase/HSP90-like ATPase domain-containing protein</fullName>
    </recommendedName>
</protein>
<dbReference type="InterPro" id="IPR003594">
    <property type="entry name" value="HATPase_dom"/>
</dbReference>
<dbReference type="InterPro" id="IPR036162">
    <property type="entry name" value="Resolvase-like_N_sf"/>
</dbReference>
<dbReference type="RefSeq" id="WP_189998240.1">
    <property type="nucleotide sequence ID" value="NZ_JBEPEE010000011.1"/>
</dbReference>
<organism evidence="3 4">
    <name type="scientific">Streptomyces rubradiris</name>
    <name type="common">Streptomyces achromogenes subsp. rubradiris</name>
    <dbReference type="NCBI Taxonomy" id="285531"/>
    <lineage>
        <taxon>Bacteria</taxon>
        <taxon>Bacillati</taxon>
        <taxon>Actinomycetota</taxon>
        <taxon>Actinomycetes</taxon>
        <taxon>Kitasatosporales</taxon>
        <taxon>Streptomycetaceae</taxon>
        <taxon>Streptomyces</taxon>
    </lineage>
</organism>
<dbReference type="Gene3D" id="3.30.565.10">
    <property type="entry name" value="Histidine kinase-like ATPase, C-terminal domain"/>
    <property type="match status" value="1"/>
</dbReference>
<evidence type="ECO:0000259" key="2">
    <source>
        <dbReference type="Pfam" id="PF13581"/>
    </source>
</evidence>
<keyword evidence="1" id="KW-0723">Serine/threonine-protein kinase</keyword>
<keyword evidence="1" id="KW-0808">Transferase</keyword>
<dbReference type="SUPFAM" id="SSF55874">
    <property type="entry name" value="ATPase domain of HSP90 chaperone/DNA topoisomerase II/histidine kinase"/>
    <property type="match status" value="1"/>
</dbReference>
<gene>
    <name evidence="3" type="ORF">Srubr_25930</name>
</gene>
<comment type="caution">
    <text evidence="3">The sequence shown here is derived from an EMBL/GenBank/DDBJ whole genome shotgun (WGS) entry which is preliminary data.</text>
</comment>
<dbReference type="Pfam" id="PF13581">
    <property type="entry name" value="HATPase_c_2"/>
    <property type="match status" value="1"/>
</dbReference>
<dbReference type="InterPro" id="IPR036890">
    <property type="entry name" value="HATPase_C_sf"/>
</dbReference>
<evidence type="ECO:0000313" key="3">
    <source>
        <dbReference type="EMBL" id="GHI52747.1"/>
    </source>
</evidence>
<keyword evidence="4" id="KW-1185">Reference proteome</keyword>
<evidence type="ECO:0000313" key="4">
    <source>
        <dbReference type="Proteomes" id="UP000646738"/>
    </source>
</evidence>
<dbReference type="PANTHER" id="PTHR35526">
    <property type="entry name" value="ANTI-SIGMA-F FACTOR RSBW-RELATED"/>
    <property type="match status" value="1"/>
</dbReference>
<evidence type="ECO:0000256" key="1">
    <source>
        <dbReference type="ARBA" id="ARBA00022527"/>
    </source>
</evidence>
<name>A0ABQ3RA72_STRRR</name>
<feature type="domain" description="Histidine kinase/HSP90-like ATPase" evidence="2">
    <location>
        <begin position="156"/>
        <end position="264"/>
    </location>
</feature>
<keyword evidence="1" id="KW-0418">Kinase</keyword>
<dbReference type="SUPFAM" id="SSF53041">
    <property type="entry name" value="Resolvase-like"/>
    <property type="match status" value="1"/>
</dbReference>
<dbReference type="EMBL" id="BNEA01000010">
    <property type="protein sequence ID" value="GHI52747.1"/>
    <property type="molecule type" value="Genomic_DNA"/>
</dbReference>
<dbReference type="CDD" id="cd16936">
    <property type="entry name" value="HATPase_RsbW-like"/>
    <property type="match status" value="1"/>
</dbReference>
<dbReference type="InterPro" id="IPR050267">
    <property type="entry name" value="Anti-sigma-factor_SerPK"/>
</dbReference>
<proteinExistence type="predicted"/>
<dbReference type="PANTHER" id="PTHR35526:SF3">
    <property type="entry name" value="ANTI-SIGMA-F FACTOR RSBW"/>
    <property type="match status" value="1"/>
</dbReference>